<keyword evidence="11" id="KW-0407">Ion channel</keyword>
<feature type="domain" description="Ion transport" evidence="13">
    <location>
        <begin position="24"/>
        <end position="226"/>
    </location>
</feature>
<feature type="transmembrane region" description="Helical" evidence="12">
    <location>
        <begin position="210"/>
        <end position="235"/>
    </location>
</feature>
<dbReference type="GO" id="GO:0008076">
    <property type="term" value="C:voltage-gated potassium channel complex"/>
    <property type="evidence" value="ECO:0007669"/>
    <property type="project" value="InterPro"/>
</dbReference>
<dbReference type="GO" id="GO:0001508">
    <property type="term" value="P:action potential"/>
    <property type="evidence" value="ECO:0007669"/>
    <property type="project" value="TreeGrafter"/>
</dbReference>
<dbReference type="EMBL" id="WFKK01000003">
    <property type="protein sequence ID" value="KAB7890798.1"/>
    <property type="molecule type" value="Genomic_DNA"/>
</dbReference>
<keyword evidence="8 12" id="KW-1133">Transmembrane helix</keyword>
<evidence type="ECO:0000256" key="10">
    <source>
        <dbReference type="ARBA" id="ARBA00023136"/>
    </source>
</evidence>
<dbReference type="PANTHER" id="PTHR11537">
    <property type="entry name" value="VOLTAGE-GATED POTASSIUM CHANNEL"/>
    <property type="match status" value="1"/>
</dbReference>
<keyword evidence="4 12" id="KW-0812">Transmembrane</keyword>
<keyword evidence="10 12" id="KW-0472">Membrane</keyword>
<evidence type="ECO:0000256" key="5">
    <source>
        <dbReference type="ARBA" id="ARBA00022826"/>
    </source>
</evidence>
<feature type="transmembrane region" description="Helical" evidence="12">
    <location>
        <begin position="149"/>
        <end position="171"/>
    </location>
</feature>
<evidence type="ECO:0000313" key="14">
    <source>
        <dbReference type="EMBL" id="KAB7890083.1"/>
    </source>
</evidence>
<keyword evidence="3" id="KW-0633">Potassium transport</keyword>
<dbReference type="PANTHER" id="PTHR11537:SF254">
    <property type="entry name" value="POTASSIUM VOLTAGE-GATED CHANNEL PROTEIN SHAB"/>
    <property type="match status" value="1"/>
</dbReference>
<reference evidence="16 17" key="1">
    <citation type="submission" date="2019-10" db="EMBL/GenBank/DDBJ databases">
        <title>Poseidonibacter ostreae sp. nov., isolated from the gut of the Ostrea denselamellosa.</title>
        <authorList>
            <person name="Choi A."/>
        </authorList>
    </citation>
    <scope>NUCLEOTIDE SEQUENCE [LARGE SCALE GENOMIC DNA]</scope>
    <source>
        <strain evidence="15 17">SJOD-M-33</strain>
        <strain evidence="14 16">SJOD-M-5</strain>
    </source>
</reference>
<keyword evidence="7" id="KW-0630">Potassium</keyword>
<dbReference type="RefSeq" id="WP_152190579.1">
    <property type="nucleotide sequence ID" value="NZ_WFKI01000005.1"/>
</dbReference>
<dbReference type="SUPFAM" id="SSF81324">
    <property type="entry name" value="Voltage-gated potassium channels"/>
    <property type="match status" value="1"/>
</dbReference>
<feature type="transmembrane region" description="Helical" evidence="12">
    <location>
        <begin position="91"/>
        <end position="109"/>
    </location>
</feature>
<evidence type="ECO:0000256" key="11">
    <source>
        <dbReference type="ARBA" id="ARBA00023303"/>
    </source>
</evidence>
<name>A0A6L4WVL1_9BACT</name>
<evidence type="ECO:0000256" key="7">
    <source>
        <dbReference type="ARBA" id="ARBA00022958"/>
    </source>
</evidence>
<evidence type="ECO:0000256" key="1">
    <source>
        <dbReference type="ARBA" id="ARBA00004141"/>
    </source>
</evidence>
<keyword evidence="6" id="KW-0851">Voltage-gated channel</keyword>
<organism evidence="15 17">
    <name type="scientific">Poseidonibacter ostreae</name>
    <dbReference type="NCBI Taxonomy" id="2654171"/>
    <lineage>
        <taxon>Bacteria</taxon>
        <taxon>Pseudomonadati</taxon>
        <taxon>Campylobacterota</taxon>
        <taxon>Epsilonproteobacteria</taxon>
        <taxon>Campylobacterales</taxon>
        <taxon>Arcobacteraceae</taxon>
        <taxon>Poseidonibacter</taxon>
    </lineage>
</organism>
<evidence type="ECO:0000313" key="15">
    <source>
        <dbReference type="EMBL" id="KAB7890798.1"/>
    </source>
</evidence>
<evidence type="ECO:0000256" key="6">
    <source>
        <dbReference type="ARBA" id="ARBA00022882"/>
    </source>
</evidence>
<evidence type="ECO:0000256" key="3">
    <source>
        <dbReference type="ARBA" id="ARBA00022538"/>
    </source>
</evidence>
<evidence type="ECO:0000256" key="4">
    <source>
        <dbReference type="ARBA" id="ARBA00022692"/>
    </source>
</evidence>
<dbReference type="Gene3D" id="1.10.287.70">
    <property type="match status" value="1"/>
</dbReference>
<dbReference type="InterPro" id="IPR027359">
    <property type="entry name" value="Volt_channel_dom_sf"/>
</dbReference>
<comment type="subcellular location">
    <subcellularLocation>
        <location evidence="1">Membrane</location>
        <topology evidence="1">Multi-pass membrane protein</topology>
    </subcellularLocation>
</comment>
<dbReference type="InterPro" id="IPR005821">
    <property type="entry name" value="Ion_trans_dom"/>
</dbReference>
<feature type="transmembrane region" description="Helical" evidence="12">
    <location>
        <begin position="52"/>
        <end position="70"/>
    </location>
</feature>
<evidence type="ECO:0000313" key="16">
    <source>
        <dbReference type="Proteomes" id="UP000461010"/>
    </source>
</evidence>
<gene>
    <name evidence="14" type="ORF">GBG18_09600</name>
    <name evidence="15" type="ORF">GBG19_01950</name>
</gene>
<keyword evidence="5" id="KW-0631">Potassium channel</keyword>
<accession>A0A6L4WVL1</accession>
<keyword evidence="16" id="KW-1185">Reference proteome</keyword>
<dbReference type="Gene3D" id="1.20.120.350">
    <property type="entry name" value="Voltage-gated potassium channels. Chain C"/>
    <property type="match status" value="1"/>
</dbReference>
<dbReference type="EMBL" id="WFKJ01000028">
    <property type="protein sequence ID" value="KAB7890083.1"/>
    <property type="molecule type" value="Genomic_DNA"/>
</dbReference>
<protein>
    <submittedName>
        <fullName evidence="15">Ion transporter</fullName>
    </submittedName>
</protein>
<evidence type="ECO:0000256" key="2">
    <source>
        <dbReference type="ARBA" id="ARBA00022448"/>
    </source>
</evidence>
<sequence length="256" mass="30150">MNPKKQLYLIFENPKKHKYGLLIQAFIFANIFISIIIMFLETEKDLSEYFDIFNTINIINIAIFTIEYILRVYSIGFNPKIQRIKYMSRPMMLIDLIAILPFYLTFFNMDLGFIRALRVLRIFKLFRLAKFAEFDTLLLSIIKDKKEEFIFIVITLLVLLITITPLVYYFEKDVQPEVFTSMGTTMWWAIITFTTVGYGDMYPITFVGRILTTFVSFLGIAFYAIPGSIFTSALLDKINEKKQEKLEEKQREKGKK</sequence>
<dbReference type="AlphaFoldDB" id="A0A6L4WVL1"/>
<evidence type="ECO:0000256" key="8">
    <source>
        <dbReference type="ARBA" id="ARBA00022989"/>
    </source>
</evidence>
<comment type="caution">
    <text evidence="15">The sequence shown here is derived from an EMBL/GenBank/DDBJ whole genome shotgun (WGS) entry which is preliminary data.</text>
</comment>
<evidence type="ECO:0000256" key="12">
    <source>
        <dbReference type="SAM" id="Phobius"/>
    </source>
</evidence>
<keyword evidence="2" id="KW-0813">Transport</keyword>
<dbReference type="GO" id="GO:0005249">
    <property type="term" value="F:voltage-gated potassium channel activity"/>
    <property type="evidence" value="ECO:0007669"/>
    <property type="project" value="InterPro"/>
</dbReference>
<dbReference type="Proteomes" id="UP000472839">
    <property type="component" value="Unassembled WGS sequence"/>
</dbReference>
<dbReference type="PRINTS" id="PR00169">
    <property type="entry name" value="KCHANNEL"/>
</dbReference>
<evidence type="ECO:0000313" key="17">
    <source>
        <dbReference type="Proteomes" id="UP000472839"/>
    </source>
</evidence>
<proteinExistence type="predicted"/>
<dbReference type="InterPro" id="IPR028325">
    <property type="entry name" value="VG_K_chnl"/>
</dbReference>
<dbReference type="Pfam" id="PF00520">
    <property type="entry name" value="Ion_trans"/>
    <property type="match status" value="1"/>
</dbReference>
<evidence type="ECO:0000259" key="13">
    <source>
        <dbReference type="Pfam" id="PF00520"/>
    </source>
</evidence>
<dbReference type="Proteomes" id="UP000461010">
    <property type="component" value="Unassembled WGS sequence"/>
</dbReference>
<feature type="transmembrane region" description="Helical" evidence="12">
    <location>
        <begin position="178"/>
        <end position="198"/>
    </location>
</feature>
<feature type="transmembrane region" description="Helical" evidence="12">
    <location>
        <begin position="21"/>
        <end position="40"/>
    </location>
</feature>
<keyword evidence="9" id="KW-0406">Ion transport</keyword>
<evidence type="ECO:0000256" key="9">
    <source>
        <dbReference type="ARBA" id="ARBA00023065"/>
    </source>
</evidence>